<organism evidence="5">
    <name type="scientific">freshwater metagenome</name>
    <dbReference type="NCBI Taxonomy" id="449393"/>
    <lineage>
        <taxon>unclassified sequences</taxon>
        <taxon>metagenomes</taxon>
        <taxon>ecological metagenomes</taxon>
    </lineage>
</organism>
<evidence type="ECO:0000256" key="1">
    <source>
        <dbReference type="ARBA" id="ARBA00022448"/>
    </source>
</evidence>
<dbReference type="PROSITE" id="PS50893">
    <property type="entry name" value="ABC_TRANSPORTER_2"/>
    <property type="match status" value="1"/>
</dbReference>
<keyword evidence="3" id="KW-0067">ATP-binding</keyword>
<evidence type="ECO:0000256" key="2">
    <source>
        <dbReference type="ARBA" id="ARBA00022741"/>
    </source>
</evidence>
<dbReference type="PROSITE" id="PS00211">
    <property type="entry name" value="ABC_TRANSPORTER_1"/>
    <property type="match status" value="1"/>
</dbReference>
<feature type="domain" description="ABC transporter" evidence="4">
    <location>
        <begin position="6"/>
        <end position="233"/>
    </location>
</feature>
<dbReference type="SMART" id="SM00382">
    <property type="entry name" value="AAA"/>
    <property type="match status" value="1"/>
</dbReference>
<dbReference type="GO" id="GO:0005524">
    <property type="term" value="F:ATP binding"/>
    <property type="evidence" value="ECO:0007669"/>
    <property type="project" value="UniProtKB-KW"/>
</dbReference>
<dbReference type="GO" id="GO:0016887">
    <property type="term" value="F:ATP hydrolysis activity"/>
    <property type="evidence" value="ECO:0007669"/>
    <property type="project" value="InterPro"/>
</dbReference>
<dbReference type="InterPro" id="IPR050166">
    <property type="entry name" value="ABC_transporter_ATP-bind"/>
</dbReference>
<dbReference type="InterPro" id="IPR003439">
    <property type="entry name" value="ABC_transporter-like_ATP-bd"/>
</dbReference>
<reference evidence="5" key="1">
    <citation type="submission" date="2020-05" db="EMBL/GenBank/DDBJ databases">
        <authorList>
            <person name="Chiriac C."/>
            <person name="Salcher M."/>
            <person name="Ghai R."/>
            <person name="Kavagutti S V."/>
        </authorList>
    </citation>
    <scope>NUCLEOTIDE SEQUENCE</scope>
</reference>
<evidence type="ECO:0000259" key="4">
    <source>
        <dbReference type="PROSITE" id="PS50893"/>
    </source>
</evidence>
<protein>
    <submittedName>
        <fullName evidence="5">Unannotated protein</fullName>
    </submittedName>
</protein>
<dbReference type="InterPro" id="IPR027417">
    <property type="entry name" value="P-loop_NTPase"/>
</dbReference>
<dbReference type="CDD" id="cd03293">
    <property type="entry name" value="ABC_NrtD_SsuB_transporters"/>
    <property type="match status" value="1"/>
</dbReference>
<keyword evidence="2" id="KW-0547">Nucleotide-binding</keyword>
<dbReference type="Pfam" id="PF00005">
    <property type="entry name" value="ABC_tran"/>
    <property type="match status" value="1"/>
</dbReference>
<dbReference type="InterPro" id="IPR017871">
    <property type="entry name" value="ABC_transporter-like_CS"/>
</dbReference>
<dbReference type="InterPro" id="IPR003593">
    <property type="entry name" value="AAA+_ATPase"/>
</dbReference>
<dbReference type="Gene3D" id="3.40.50.300">
    <property type="entry name" value="P-loop containing nucleotide triphosphate hydrolases"/>
    <property type="match status" value="1"/>
</dbReference>
<sequence length="249" mass="27621">MNRAGLEVKGLTAHWDDLHVLDDLSFKVEPGQFTAIVGPSGCGKSSTFAALTGEIGIDKGSVEVGGVPVVNHGNEFAWMPQSGALLPWRTALQNATLGIELTGTPPAEASDRAKPYMDAFGLSGFEDSWPHQLSGGMRQRVALLRTVLMDRPVLLLDEPFGALDALTRRSMQDWLERLWEQHRWTVVLITHDVREAVFLADRVFVYSDRPAAVKATVEIDLPRPRRLEMIQTPEFARMESEILNVLFST</sequence>
<name>A0A6J7EIF2_9ZZZZ</name>
<dbReference type="SUPFAM" id="SSF52540">
    <property type="entry name" value="P-loop containing nucleoside triphosphate hydrolases"/>
    <property type="match status" value="1"/>
</dbReference>
<dbReference type="AlphaFoldDB" id="A0A6J7EIF2"/>
<evidence type="ECO:0000256" key="3">
    <source>
        <dbReference type="ARBA" id="ARBA00022840"/>
    </source>
</evidence>
<dbReference type="EMBL" id="CAFBLU010000059">
    <property type="protein sequence ID" value="CAB4883187.1"/>
    <property type="molecule type" value="Genomic_DNA"/>
</dbReference>
<dbReference type="PANTHER" id="PTHR42788:SF2">
    <property type="entry name" value="ABC TRANSPORTER ATP-BINDING PROTEIN"/>
    <property type="match status" value="1"/>
</dbReference>
<accession>A0A6J7EIF2</accession>
<keyword evidence="1" id="KW-0813">Transport</keyword>
<gene>
    <name evidence="5" type="ORF">UFOPK3444_01641</name>
</gene>
<dbReference type="PANTHER" id="PTHR42788">
    <property type="entry name" value="TAURINE IMPORT ATP-BINDING PROTEIN-RELATED"/>
    <property type="match status" value="1"/>
</dbReference>
<proteinExistence type="predicted"/>
<evidence type="ECO:0000313" key="5">
    <source>
        <dbReference type="EMBL" id="CAB4883187.1"/>
    </source>
</evidence>